<dbReference type="PROSITE" id="PS51257">
    <property type="entry name" value="PROKAR_LIPOPROTEIN"/>
    <property type="match status" value="1"/>
</dbReference>
<dbReference type="Proteomes" id="UP001500326">
    <property type="component" value="Unassembled WGS sequence"/>
</dbReference>
<name>A0ABP5DN91_9MICO</name>
<evidence type="ECO:0008006" key="5">
    <source>
        <dbReference type="Google" id="ProtNLM"/>
    </source>
</evidence>
<evidence type="ECO:0000256" key="1">
    <source>
        <dbReference type="SAM" id="MobiDB-lite"/>
    </source>
</evidence>
<reference evidence="4" key="1">
    <citation type="journal article" date="2019" name="Int. J. Syst. Evol. Microbiol.">
        <title>The Global Catalogue of Microorganisms (GCM) 10K type strain sequencing project: providing services to taxonomists for standard genome sequencing and annotation.</title>
        <authorList>
            <consortium name="The Broad Institute Genomics Platform"/>
            <consortium name="The Broad Institute Genome Sequencing Center for Infectious Disease"/>
            <person name="Wu L."/>
            <person name="Ma J."/>
        </authorList>
    </citation>
    <scope>NUCLEOTIDE SEQUENCE [LARGE SCALE GENOMIC DNA]</scope>
    <source>
        <strain evidence="4">JCM 14902</strain>
    </source>
</reference>
<evidence type="ECO:0000313" key="3">
    <source>
        <dbReference type="EMBL" id="GAA1983410.1"/>
    </source>
</evidence>
<dbReference type="EMBL" id="BAAAOH010000001">
    <property type="protein sequence ID" value="GAA1983410.1"/>
    <property type="molecule type" value="Genomic_DNA"/>
</dbReference>
<keyword evidence="4" id="KW-1185">Reference proteome</keyword>
<accession>A0ABP5DN91</accession>
<feature type="region of interest" description="Disordered" evidence="1">
    <location>
        <begin position="23"/>
        <end position="51"/>
    </location>
</feature>
<comment type="caution">
    <text evidence="3">The sequence shown here is derived from an EMBL/GenBank/DDBJ whole genome shotgun (WGS) entry which is preliminary data.</text>
</comment>
<proteinExistence type="predicted"/>
<keyword evidence="2" id="KW-0732">Signal</keyword>
<evidence type="ECO:0000313" key="4">
    <source>
        <dbReference type="Proteomes" id="UP001500326"/>
    </source>
</evidence>
<evidence type="ECO:0000256" key="2">
    <source>
        <dbReference type="SAM" id="SignalP"/>
    </source>
</evidence>
<protein>
    <recommendedName>
        <fullName evidence="5">Lipoprotein</fullName>
    </recommendedName>
</protein>
<dbReference type="RefSeq" id="WP_344060332.1">
    <property type="nucleotide sequence ID" value="NZ_BAAAOH010000001.1"/>
</dbReference>
<feature type="signal peptide" evidence="2">
    <location>
        <begin position="1"/>
        <end position="25"/>
    </location>
</feature>
<gene>
    <name evidence="3" type="ORF">GCM10009777_16580</name>
</gene>
<sequence>MARTLIAAGALLLLSLTACSGAPMADSTQPTSSRPPFQTTTPGPVTTPGVPAEVPTMRWDAIVADLSERGVMGTPELVEARAVTWNSSALGCPKPGMSYTQALVDGMQVIVTVDGARYDYRFGRTDSPKLCER</sequence>
<feature type="compositionally biased region" description="Low complexity" evidence="1">
    <location>
        <begin position="35"/>
        <end position="51"/>
    </location>
</feature>
<feature type="chain" id="PRO_5045434457" description="Lipoprotein" evidence="2">
    <location>
        <begin position="26"/>
        <end position="133"/>
    </location>
</feature>
<organism evidence="3 4">
    <name type="scientific">Microbacterium pumilum</name>
    <dbReference type="NCBI Taxonomy" id="344165"/>
    <lineage>
        <taxon>Bacteria</taxon>
        <taxon>Bacillati</taxon>
        <taxon>Actinomycetota</taxon>
        <taxon>Actinomycetes</taxon>
        <taxon>Micrococcales</taxon>
        <taxon>Microbacteriaceae</taxon>
        <taxon>Microbacterium</taxon>
    </lineage>
</organism>